<dbReference type="Pfam" id="PF18541">
    <property type="entry name" value="RuvC_III"/>
    <property type="match status" value="1"/>
</dbReference>
<evidence type="ECO:0000313" key="15">
    <source>
        <dbReference type="EMBL" id="MFD1332566.1"/>
    </source>
</evidence>
<protein>
    <recommendedName>
        <fullName evidence="12">CRISPR-associated endonuclease Cas9</fullName>
        <ecNumber evidence="12">3.1.-.-</ecNumber>
    </recommendedName>
</protein>
<name>A0ABW3Z8Q8_9HYPH</name>
<dbReference type="InterPro" id="IPR003615">
    <property type="entry name" value="HNH_nuc"/>
</dbReference>
<comment type="cofactor">
    <cofactor evidence="1">
        <name>Mg(2+)</name>
        <dbReference type="ChEBI" id="CHEBI:18420"/>
    </cofactor>
</comment>
<dbReference type="RefSeq" id="WP_378775780.1">
    <property type="nucleotide sequence ID" value="NZ_JBHTMX010000099.1"/>
</dbReference>
<dbReference type="InterPro" id="IPR036397">
    <property type="entry name" value="RNaseH_sf"/>
</dbReference>
<evidence type="ECO:0000256" key="1">
    <source>
        <dbReference type="ARBA" id="ARBA00001946"/>
    </source>
</evidence>
<organism evidence="15 16">
    <name type="scientific">Methylopila musalis</name>
    <dbReference type="NCBI Taxonomy" id="1134781"/>
    <lineage>
        <taxon>Bacteria</taxon>
        <taxon>Pseudomonadati</taxon>
        <taxon>Pseudomonadota</taxon>
        <taxon>Alphaproteobacteria</taxon>
        <taxon>Hyphomicrobiales</taxon>
        <taxon>Methylopilaceae</taxon>
        <taxon>Methylopila</taxon>
    </lineage>
</organism>
<evidence type="ECO:0000256" key="7">
    <source>
        <dbReference type="ARBA" id="ARBA00022884"/>
    </source>
</evidence>
<evidence type="ECO:0000256" key="9">
    <source>
        <dbReference type="ARBA" id="ARBA00023125"/>
    </source>
</evidence>
<evidence type="ECO:0000256" key="8">
    <source>
        <dbReference type="ARBA" id="ARBA00023118"/>
    </source>
</evidence>
<dbReference type="GO" id="GO:0004519">
    <property type="term" value="F:endonuclease activity"/>
    <property type="evidence" value="ECO:0007669"/>
    <property type="project" value="UniProtKB-KW"/>
</dbReference>
<feature type="domain" description="HNH Cas9-type" evidence="14">
    <location>
        <begin position="532"/>
        <end position="692"/>
    </location>
</feature>
<keyword evidence="10" id="KW-0464">Manganese</keyword>
<evidence type="ECO:0000256" key="12">
    <source>
        <dbReference type="HAMAP-Rule" id="MF_01480"/>
    </source>
</evidence>
<comment type="subunit">
    <text evidence="11 12">Monomer. Binds crRNA and tracrRNA.</text>
</comment>
<comment type="function">
    <text evidence="12">CRISPR (clustered regularly interspaced short palindromic repeat) is an adaptive immune system that provides protection against mobile genetic elements (viruses, transposable elements and conjugative plasmids). CRISPR clusters contain spacers, sequences complementary to antecedent mobile elements, and target invading nucleic acids. CRISPR clusters are transcribed and processed into CRISPR RNA (crRNA). In type II CRISPR systems correct processing of pre-crRNA requires a trans-encoded small RNA (tracrRNA), endogenous ribonuclease 3 (rnc) and this protein. The tracrRNA serves as a guide for ribonuclease 3-aided processing of pre-crRNA. Subsequently Cas9/crRNA/tracrRNA endonucleolytically cleaves linear or circular dsDNA target complementary to the spacer; Cas9 is inactive in the absence of the 2 guide RNAs (gRNA). Cas9 recognizes the protospacer adjacent motif (PAM) in the CRISPR repeat sequences to help distinguish self versus nonself, as targets within the bacterial CRISPR locus do not have PAMs. PAM recognition is also required for catalytic activity.</text>
</comment>
<keyword evidence="5 12" id="KW-0378">Hydrolase</keyword>
<comment type="domain">
    <text evidence="12">Has 2 endonuclease domains. The discontinuous RuvC-like domain cleaves the target DNA noncomplementary to crRNA while the HNH nuclease domain cleaves the target DNA complementary to crRNA.</text>
</comment>
<keyword evidence="4 12" id="KW-0255">Endonuclease</keyword>
<dbReference type="InterPro" id="IPR041383">
    <property type="entry name" value="RuvC_III"/>
</dbReference>
<keyword evidence="2 12" id="KW-0540">Nuclease</keyword>
<gene>
    <name evidence="12 15" type="primary">cas9</name>
    <name evidence="15" type="synonym">csn1</name>
    <name evidence="15" type="ORF">ACFQ4O_11210</name>
</gene>
<dbReference type="InterPro" id="IPR033114">
    <property type="entry name" value="HNH_CAS9"/>
</dbReference>
<evidence type="ECO:0000256" key="3">
    <source>
        <dbReference type="ARBA" id="ARBA00022723"/>
    </source>
</evidence>
<keyword evidence="8 12" id="KW-0051">Antiviral defense</keyword>
<keyword evidence="3" id="KW-0479">Metal-binding</keyword>
<keyword evidence="6" id="KW-0460">Magnesium</keyword>
<reference evidence="16" key="1">
    <citation type="journal article" date="2019" name="Int. J. Syst. Evol. Microbiol.">
        <title>The Global Catalogue of Microorganisms (GCM) 10K type strain sequencing project: providing services to taxonomists for standard genome sequencing and annotation.</title>
        <authorList>
            <consortium name="The Broad Institute Genomics Platform"/>
            <consortium name="The Broad Institute Genome Sequencing Center for Infectious Disease"/>
            <person name="Wu L."/>
            <person name="Ma J."/>
        </authorList>
    </citation>
    <scope>NUCLEOTIDE SEQUENCE [LARGE SCALE GENOMIC DNA]</scope>
    <source>
        <strain evidence="16">CCUG 61696</strain>
    </source>
</reference>
<dbReference type="Gene3D" id="3.30.420.10">
    <property type="entry name" value="Ribonuclease H-like superfamily/Ribonuclease H"/>
    <property type="match status" value="3"/>
</dbReference>
<proteinExistence type="inferred from homology"/>
<evidence type="ECO:0000256" key="13">
    <source>
        <dbReference type="SAM" id="MobiDB-lite"/>
    </source>
</evidence>
<dbReference type="PROSITE" id="PS51749">
    <property type="entry name" value="HNH_CAS9"/>
    <property type="match status" value="1"/>
</dbReference>
<feature type="region of interest" description="Disordered" evidence="13">
    <location>
        <begin position="44"/>
        <end position="69"/>
    </location>
</feature>
<keyword evidence="9 12" id="KW-0238">DNA-binding</keyword>
<feature type="active site" description="Proton acceptor for HNH nuclease domain" evidence="12">
    <location>
        <position position="611"/>
    </location>
</feature>
<evidence type="ECO:0000256" key="6">
    <source>
        <dbReference type="ARBA" id="ARBA00022842"/>
    </source>
</evidence>
<evidence type="ECO:0000256" key="11">
    <source>
        <dbReference type="ARBA" id="ARBA00046380"/>
    </source>
</evidence>
<accession>A0ABW3Z8Q8</accession>
<comment type="caution">
    <text evidence="12">Lacks conserved residue(s) required for the propagation of feature annotation.</text>
</comment>
<evidence type="ECO:0000256" key="4">
    <source>
        <dbReference type="ARBA" id="ARBA00022759"/>
    </source>
</evidence>
<dbReference type="NCBIfam" id="TIGR01865">
    <property type="entry name" value="cas_Csn1"/>
    <property type="match status" value="1"/>
</dbReference>
<comment type="similarity">
    <text evidence="12">Belongs to the CRISPR-associated Cas9 family.</text>
</comment>
<evidence type="ECO:0000256" key="2">
    <source>
        <dbReference type="ARBA" id="ARBA00022722"/>
    </source>
</evidence>
<feature type="active site" description="For RuvC-like nuclease domain" evidence="12">
    <location>
        <position position="15"/>
    </location>
</feature>
<keyword evidence="7 12" id="KW-0694">RNA-binding</keyword>
<keyword evidence="16" id="KW-1185">Reference proteome</keyword>
<feature type="region of interest" description="Disordered" evidence="13">
    <location>
        <begin position="534"/>
        <end position="565"/>
    </location>
</feature>
<dbReference type="InterPro" id="IPR028629">
    <property type="entry name" value="Cas9"/>
</dbReference>
<dbReference type="HAMAP" id="MF_01480">
    <property type="entry name" value="Cas9"/>
    <property type="match status" value="1"/>
</dbReference>
<dbReference type="EC" id="3.1.-.-" evidence="12"/>
<comment type="caution">
    <text evidence="15">The sequence shown here is derived from an EMBL/GenBank/DDBJ whole genome shotgun (WGS) entry which is preliminary data.</text>
</comment>
<evidence type="ECO:0000259" key="14">
    <source>
        <dbReference type="PROSITE" id="PS51749"/>
    </source>
</evidence>
<evidence type="ECO:0000313" key="16">
    <source>
        <dbReference type="Proteomes" id="UP001597171"/>
    </source>
</evidence>
<dbReference type="Pfam" id="PF13395">
    <property type="entry name" value="HNH_4"/>
    <property type="match status" value="1"/>
</dbReference>
<evidence type="ECO:0000256" key="10">
    <source>
        <dbReference type="ARBA" id="ARBA00023211"/>
    </source>
</evidence>
<dbReference type="EMBL" id="JBHTMX010000099">
    <property type="protein sequence ID" value="MFD1332566.1"/>
    <property type="molecule type" value="Genomic_DNA"/>
</dbReference>
<dbReference type="Proteomes" id="UP001597171">
    <property type="component" value="Unassembled WGS sequence"/>
</dbReference>
<evidence type="ECO:0000256" key="5">
    <source>
        <dbReference type="ARBA" id="ARBA00022801"/>
    </source>
</evidence>
<sequence length="1120" mass="126593">MTNLAPKRPYRLGLDLGSNSLGWWMVWLDRGRNDAPWRPAGVGPGGVRIFEDGRDPQSGTSNASDRRLARGARVRRDRFLRRRRDLMAALIRHGLMPAEEAARKALEGLDPYRLRAEALDGPLPAHHVGRALFHLNQRRGFQSNRKTDAAGGEKGAIKVASGRLRELMEEDDAPTLGVWLWRRHQKREAVRSRAEIKGAKAEYAFYPTRDMLKHEFDAIWRAQAPHHATLTDAARDELFDTIFYQRPLKDPIVGKCSLLPATLPPEQDPGGYRCPLADPRAQRFRILQEVRNLRVLVTGEEARTLTPDESAAVLAAFAGSKEVKFDRLRTLLKLPAEAKFNLEDDKREKLLGDQTAAVLSDKKRFGKAWRGLEFERQCVIVERLLSESDEAALVEWLVEECGLDPGAAEAVADAPLPAGHSRLGLNALERLLPHMERGLNYPEAAAAEGLDHAHLPTGDPIGRLPHYGAWIPEAVVGTGDPNDPADKRFGRFPNPTVHIALGQLRRVVNALIDQHGAPTEIVIEFTRALKLSPDEKKKAQADQRKNQVANEKRAEEYRVHSEGAEPSSRDLLKMRLWEELNLRDPRDRKCPFTGKPIVFATLMSDEVEIEHLIPLGLSLDDSAANKTVCFREANRAKKKRTPWQAFGRSDGGYDWAAISERAANLPRNKRWRFEPDAHEKFQDMGGFLARQLNETGWLARFAKRYLSAVTDPYAIWVTPGRLTSIIRGKWGLNSLLPDHNYMGVKERDETFQAATDSFEFSGVKNRADHRHHAIDAFVMAMTDRSLLNQAAYLSGQGDLDVDKLKFPDFPDAWRDELKARVRDVVVSLKPDHGVGGKLHEDTAYGLVKPRPDLKPDEEERGNLVYRKPLESLKETEIGRIRDRRLREKVEQAWYEGKRDGKALPEALKEFADRVEKEQTPGLVGGLRRVRLLKSEKDEYLVKVADPATGAPYKAYSAGENFCIDVFETPDGRWHGEAVRRFDANQGSHEVRWRTEHPGAKLVMRVAKGDFIRLDDDGERKVMVAHRLEPSANRFRLAPHNETGNLERRHATADEIDPFKWRMPSFNTLKRLGAERVRVDELGQVRRVIRTRSIVGGVEGVDVLHEGWRPIAKGEKVSDHS</sequence>